<dbReference type="KEGG" id="gph:GEMMAAP_01740"/>
<keyword evidence="2" id="KW-0472">Membrane</keyword>
<feature type="compositionally biased region" description="Basic and acidic residues" evidence="1">
    <location>
        <begin position="85"/>
        <end position="103"/>
    </location>
</feature>
<reference evidence="3 4" key="1">
    <citation type="journal article" date="2014" name="Proc. Natl. Acad. Sci. U.S.A.">
        <title>Functional type 2 photosynthetic reaction centers found in the rare bacterial phylum Gemmatimonadetes.</title>
        <authorList>
            <person name="Zeng Y."/>
            <person name="Feng F."/>
            <person name="Medova H."/>
            <person name="Dean J."/>
            <person name="Koblizek M."/>
        </authorList>
    </citation>
    <scope>NUCLEOTIDE SEQUENCE [LARGE SCALE GENOMIC DNA]</scope>
    <source>
        <strain evidence="3 4">AP64</strain>
    </source>
</reference>
<dbReference type="Proteomes" id="UP000076404">
    <property type="component" value="Chromosome"/>
</dbReference>
<evidence type="ECO:0000256" key="1">
    <source>
        <dbReference type="SAM" id="MobiDB-lite"/>
    </source>
</evidence>
<evidence type="ECO:0000313" key="3">
    <source>
        <dbReference type="EMBL" id="AMW03910.1"/>
    </source>
</evidence>
<dbReference type="STRING" id="1379270.GEMMAAP_01740"/>
<evidence type="ECO:0000256" key="2">
    <source>
        <dbReference type="SAM" id="Phobius"/>
    </source>
</evidence>
<proteinExistence type="predicted"/>
<dbReference type="AlphaFoldDB" id="A0A143BHI0"/>
<gene>
    <name evidence="3" type="ORF">GEMMAAP_01740</name>
</gene>
<organism evidence="3 4">
    <name type="scientific">Gemmatimonas phototrophica</name>
    <dbReference type="NCBI Taxonomy" id="1379270"/>
    <lineage>
        <taxon>Bacteria</taxon>
        <taxon>Pseudomonadati</taxon>
        <taxon>Gemmatimonadota</taxon>
        <taxon>Gemmatimonadia</taxon>
        <taxon>Gemmatimonadales</taxon>
        <taxon>Gemmatimonadaceae</taxon>
        <taxon>Gemmatimonas</taxon>
    </lineage>
</organism>
<keyword evidence="2" id="KW-0812">Transmembrane</keyword>
<feature type="transmembrane region" description="Helical" evidence="2">
    <location>
        <begin position="28"/>
        <end position="46"/>
    </location>
</feature>
<reference evidence="3 4" key="2">
    <citation type="journal article" date="2016" name="Environ. Microbiol. Rep.">
        <title>Metagenomic evidence for the presence of phototrophic Gemmatimonadetes bacteria in diverse environments.</title>
        <authorList>
            <person name="Zeng Y."/>
            <person name="Baumbach J."/>
            <person name="Barbosa E.G."/>
            <person name="Azevedo V."/>
            <person name="Zhang C."/>
            <person name="Koblizek M."/>
        </authorList>
    </citation>
    <scope>NUCLEOTIDE SEQUENCE [LARGE SCALE GENOMIC DNA]</scope>
    <source>
        <strain evidence="3 4">AP64</strain>
    </source>
</reference>
<evidence type="ECO:0000313" key="4">
    <source>
        <dbReference type="Proteomes" id="UP000076404"/>
    </source>
</evidence>
<dbReference type="EMBL" id="CP011454">
    <property type="protein sequence ID" value="AMW03910.1"/>
    <property type="molecule type" value="Genomic_DNA"/>
</dbReference>
<accession>A0A143BHI0</accession>
<feature type="region of interest" description="Disordered" evidence="1">
    <location>
        <begin position="81"/>
        <end position="109"/>
    </location>
</feature>
<keyword evidence="4" id="KW-1185">Reference proteome</keyword>
<protein>
    <submittedName>
        <fullName evidence="3">Uncharacterized protein</fullName>
    </submittedName>
</protein>
<sequence length="109" mass="11656">MAMGALFGGVASGLHALASRGEGSDVDWVERIRVGVVFICAYVPLLRYLRDHHAASTWYAFVGGALIMYSLVLLLQLIKGPSRPSADKSVGETDHSRRAERIAAADGAD</sequence>
<keyword evidence="2" id="KW-1133">Transmembrane helix</keyword>
<name>A0A143BHI0_9BACT</name>
<feature type="transmembrane region" description="Helical" evidence="2">
    <location>
        <begin position="58"/>
        <end position="78"/>
    </location>
</feature>